<dbReference type="InParanoid" id="C5L744"/>
<name>C5L744_PERM5</name>
<dbReference type="AlphaFoldDB" id="C5L744"/>
<dbReference type="Proteomes" id="UP000007800">
    <property type="component" value="Unassembled WGS sequence"/>
</dbReference>
<evidence type="ECO:0000313" key="1">
    <source>
        <dbReference type="EMBL" id="EER07306.1"/>
    </source>
</evidence>
<sequence>MEAGMVYGAQTPSLYPALARYEPDPANPSEDSFVPIVADGRVWRMADVNEVVPVKPVIEGGRMHLYW</sequence>
<accession>C5L744</accession>
<dbReference type="EMBL" id="GG679899">
    <property type="protein sequence ID" value="EER07306.1"/>
    <property type="molecule type" value="Genomic_DNA"/>
</dbReference>
<dbReference type="RefSeq" id="XP_002775490.1">
    <property type="nucleotide sequence ID" value="XM_002775444.1"/>
</dbReference>
<protein>
    <submittedName>
        <fullName evidence="1">Uncharacterized protein</fullName>
    </submittedName>
</protein>
<dbReference type="GeneID" id="9041515"/>
<evidence type="ECO:0000313" key="2">
    <source>
        <dbReference type="Proteomes" id="UP000007800"/>
    </source>
</evidence>
<reference evidence="1 2" key="1">
    <citation type="submission" date="2008-07" db="EMBL/GenBank/DDBJ databases">
        <authorList>
            <person name="El-Sayed N."/>
            <person name="Caler E."/>
            <person name="Inman J."/>
            <person name="Amedeo P."/>
            <person name="Hass B."/>
            <person name="Wortman J."/>
        </authorList>
    </citation>
    <scope>NUCLEOTIDE SEQUENCE [LARGE SCALE GENOMIC DNA]</scope>
    <source>
        <strain evidence="2">ATCC 50983 / TXsc</strain>
    </source>
</reference>
<keyword evidence="2" id="KW-1185">Reference proteome</keyword>
<proteinExistence type="predicted"/>
<gene>
    <name evidence="1" type="ORF">Pmar_PMAR020469</name>
</gene>
<organism evidence="2">
    <name type="scientific">Perkinsus marinus (strain ATCC 50983 / TXsc)</name>
    <dbReference type="NCBI Taxonomy" id="423536"/>
    <lineage>
        <taxon>Eukaryota</taxon>
        <taxon>Sar</taxon>
        <taxon>Alveolata</taxon>
        <taxon>Perkinsozoa</taxon>
        <taxon>Perkinsea</taxon>
        <taxon>Perkinsida</taxon>
        <taxon>Perkinsidae</taxon>
        <taxon>Perkinsus</taxon>
    </lineage>
</organism>